<reference evidence="2" key="1">
    <citation type="journal article" date="2019" name="Int. J. Syst. Evol. Microbiol.">
        <title>The Global Catalogue of Microorganisms (GCM) 10K type strain sequencing project: providing services to taxonomists for standard genome sequencing and annotation.</title>
        <authorList>
            <consortium name="The Broad Institute Genomics Platform"/>
            <consortium name="The Broad Institute Genome Sequencing Center for Infectious Disease"/>
            <person name="Wu L."/>
            <person name="Ma J."/>
        </authorList>
    </citation>
    <scope>NUCLEOTIDE SEQUENCE [LARGE SCALE GENOMIC DNA]</scope>
    <source>
        <strain evidence="2">JCM 17106</strain>
    </source>
</reference>
<comment type="caution">
    <text evidence="1">The sequence shown here is derived from an EMBL/GenBank/DDBJ whole genome shotgun (WGS) entry which is preliminary data.</text>
</comment>
<dbReference type="RefSeq" id="WP_344929440.1">
    <property type="nucleotide sequence ID" value="NZ_BAABCW010000017.1"/>
</dbReference>
<name>A0ABP6UQ67_9FLAO</name>
<proteinExistence type="predicted"/>
<protein>
    <submittedName>
        <fullName evidence="1">Uncharacterized protein</fullName>
    </submittedName>
</protein>
<dbReference type="EMBL" id="BAABCW010000017">
    <property type="protein sequence ID" value="GAA3516921.1"/>
    <property type="molecule type" value="Genomic_DNA"/>
</dbReference>
<evidence type="ECO:0000313" key="1">
    <source>
        <dbReference type="EMBL" id="GAA3516921.1"/>
    </source>
</evidence>
<gene>
    <name evidence="1" type="ORF">GCM10022393_33750</name>
</gene>
<keyword evidence="2" id="KW-1185">Reference proteome</keyword>
<accession>A0ABP6UQ67</accession>
<organism evidence="1 2">
    <name type="scientific">Aquimarina addita</name>
    <dbReference type="NCBI Taxonomy" id="870485"/>
    <lineage>
        <taxon>Bacteria</taxon>
        <taxon>Pseudomonadati</taxon>
        <taxon>Bacteroidota</taxon>
        <taxon>Flavobacteriia</taxon>
        <taxon>Flavobacteriales</taxon>
        <taxon>Flavobacteriaceae</taxon>
        <taxon>Aquimarina</taxon>
    </lineage>
</organism>
<sequence>MNETRNTLNVHLLNTAELKNLKFELVNLEYSAALIDSTGYEIVKGYGESIEDAMNDLHHNLL</sequence>
<evidence type="ECO:0000313" key="2">
    <source>
        <dbReference type="Proteomes" id="UP001500459"/>
    </source>
</evidence>
<dbReference type="Proteomes" id="UP001500459">
    <property type="component" value="Unassembled WGS sequence"/>
</dbReference>